<evidence type="ECO:0000313" key="2">
    <source>
        <dbReference type="Proteomes" id="UP000242715"/>
    </source>
</evidence>
<dbReference type="Proteomes" id="UP000242715">
    <property type="component" value="Unassembled WGS sequence"/>
</dbReference>
<accession>A0A2Z6NEX3</accession>
<evidence type="ECO:0000313" key="1">
    <source>
        <dbReference type="EMBL" id="GAU42371.1"/>
    </source>
</evidence>
<gene>
    <name evidence="1" type="ORF">TSUD_350370</name>
</gene>
<name>A0A2Z6NEX3_TRISU</name>
<sequence length="124" mass="13699">MSHRLRGVVEKDVGLDELISCDGGQPKSRVVEDTEEFISEDSTSHAPGMTSLRRSMVSVSALTVVLVEGEVNEINDASNEKYRIEAERLFNIGLNMGVTTNADIISMVERLIDLEETEDVITED</sequence>
<proteinExistence type="predicted"/>
<dbReference type="OrthoDB" id="10491982at2759"/>
<reference evidence="2" key="1">
    <citation type="journal article" date="2017" name="Front. Plant Sci.">
        <title>Climate Clever Clovers: New Paradigm to Reduce the Environmental Footprint of Ruminants by Breeding Low Methanogenic Forages Utilizing Haplotype Variation.</title>
        <authorList>
            <person name="Kaur P."/>
            <person name="Appels R."/>
            <person name="Bayer P.E."/>
            <person name="Keeble-Gagnere G."/>
            <person name="Wang J."/>
            <person name="Hirakawa H."/>
            <person name="Shirasawa K."/>
            <person name="Vercoe P."/>
            <person name="Stefanova K."/>
            <person name="Durmic Z."/>
            <person name="Nichols P."/>
            <person name="Revell C."/>
            <person name="Isobe S.N."/>
            <person name="Edwards D."/>
            <person name="Erskine W."/>
        </authorList>
    </citation>
    <scope>NUCLEOTIDE SEQUENCE [LARGE SCALE GENOMIC DNA]</scope>
    <source>
        <strain evidence="2">cv. Daliak</strain>
    </source>
</reference>
<protein>
    <submittedName>
        <fullName evidence="1">Uncharacterized protein</fullName>
    </submittedName>
</protein>
<keyword evidence="2" id="KW-1185">Reference proteome</keyword>
<dbReference type="AlphaFoldDB" id="A0A2Z6NEX3"/>
<organism evidence="1 2">
    <name type="scientific">Trifolium subterraneum</name>
    <name type="common">Subterranean clover</name>
    <dbReference type="NCBI Taxonomy" id="3900"/>
    <lineage>
        <taxon>Eukaryota</taxon>
        <taxon>Viridiplantae</taxon>
        <taxon>Streptophyta</taxon>
        <taxon>Embryophyta</taxon>
        <taxon>Tracheophyta</taxon>
        <taxon>Spermatophyta</taxon>
        <taxon>Magnoliopsida</taxon>
        <taxon>eudicotyledons</taxon>
        <taxon>Gunneridae</taxon>
        <taxon>Pentapetalae</taxon>
        <taxon>rosids</taxon>
        <taxon>fabids</taxon>
        <taxon>Fabales</taxon>
        <taxon>Fabaceae</taxon>
        <taxon>Papilionoideae</taxon>
        <taxon>50 kb inversion clade</taxon>
        <taxon>NPAAA clade</taxon>
        <taxon>Hologalegina</taxon>
        <taxon>IRL clade</taxon>
        <taxon>Trifolieae</taxon>
        <taxon>Trifolium</taxon>
    </lineage>
</organism>
<dbReference type="EMBL" id="DF973915">
    <property type="protein sequence ID" value="GAU42371.1"/>
    <property type="molecule type" value="Genomic_DNA"/>
</dbReference>